<dbReference type="EMBL" id="CCAG010008271">
    <property type="status" value="NOT_ANNOTATED_CDS"/>
    <property type="molecule type" value="Genomic_DNA"/>
</dbReference>
<feature type="region of interest" description="Disordered" evidence="1">
    <location>
        <begin position="203"/>
        <end position="251"/>
    </location>
</feature>
<dbReference type="EnsemblMetazoa" id="GMOY002638-RA">
    <property type="protein sequence ID" value="GMOY002638-PA"/>
    <property type="gene ID" value="GMOY002638"/>
</dbReference>
<dbReference type="VEuPathDB" id="VectorBase:GMOY002638"/>
<feature type="region of interest" description="Disordered" evidence="1">
    <location>
        <begin position="1"/>
        <end position="31"/>
    </location>
</feature>
<dbReference type="STRING" id="37546.A0A1A9YUI4"/>
<accession>A0A1A9YUI4</accession>
<keyword evidence="3" id="KW-1185">Reference proteome</keyword>
<feature type="compositionally biased region" description="Polar residues" evidence="1">
    <location>
        <begin position="207"/>
        <end position="223"/>
    </location>
</feature>
<feature type="region of interest" description="Disordered" evidence="1">
    <location>
        <begin position="406"/>
        <end position="425"/>
    </location>
</feature>
<feature type="compositionally biased region" description="Polar residues" evidence="1">
    <location>
        <begin position="1"/>
        <end position="27"/>
    </location>
</feature>
<dbReference type="Proteomes" id="UP000092444">
    <property type="component" value="Unassembled WGS sequence"/>
</dbReference>
<proteinExistence type="predicted"/>
<dbReference type="AlphaFoldDB" id="A0A1A9YUI4"/>
<sequence>MPGSESGDNTHNTTGKVTENGNSTHHQQGLPAEASGCNQHLVDMLKQQNEALLSCMQEIGSLKGERNTGTRQSQAGDTEGTRHFGLAASTSTPTQHVPPQTAVLQNVTLQRAQHNQETEQRRRKIPEPELIKIMKSNVEPRLATLIFATKVESVAELKAECKRAEKLLKENRTRPRHVNEVGQEVEASSEAHSQIVEAFAPRREQASNEQFQERGQFQPATSRAGQPKQAAAPAGAPLEQHPPRQTPGAAANATQNTSFCQSLFHLTLCYVCGMPGDFFLKNLAENFREGRCRCPFHNMICFACDKNKSYCALPPSENPRLARQTCQTRHQPGQQQYKYYKDKGDAKKHPPSKTSVHRRAWHKGYQTTIESAVKYSMLKSRKEERRQESIERSSWYGKREKRLESFNGRKARQSSRQMSPWKNDNRRFARTKVDNTEITALLDTGASVSCCGAGAAAFLESWKDKNPKSPKSACLNSKWR</sequence>
<name>A0A1A9YUI4_GLOMM</name>
<protein>
    <submittedName>
        <fullName evidence="2">Uncharacterized protein</fullName>
    </submittedName>
</protein>
<organism evidence="2 3">
    <name type="scientific">Glossina morsitans morsitans</name>
    <name type="common">Savannah tsetse fly</name>
    <dbReference type="NCBI Taxonomy" id="37546"/>
    <lineage>
        <taxon>Eukaryota</taxon>
        <taxon>Metazoa</taxon>
        <taxon>Ecdysozoa</taxon>
        <taxon>Arthropoda</taxon>
        <taxon>Hexapoda</taxon>
        <taxon>Insecta</taxon>
        <taxon>Pterygota</taxon>
        <taxon>Neoptera</taxon>
        <taxon>Endopterygota</taxon>
        <taxon>Diptera</taxon>
        <taxon>Brachycera</taxon>
        <taxon>Muscomorpha</taxon>
        <taxon>Hippoboscoidea</taxon>
        <taxon>Glossinidae</taxon>
        <taxon>Glossina</taxon>
    </lineage>
</organism>
<reference evidence="2" key="1">
    <citation type="submission" date="2020-05" db="UniProtKB">
        <authorList>
            <consortium name="EnsemblMetazoa"/>
        </authorList>
    </citation>
    <scope>IDENTIFICATION</scope>
    <source>
        <strain evidence="2">Yale</strain>
    </source>
</reference>
<evidence type="ECO:0000313" key="3">
    <source>
        <dbReference type="Proteomes" id="UP000092444"/>
    </source>
</evidence>
<evidence type="ECO:0000313" key="2">
    <source>
        <dbReference type="EnsemblMetazoa" id="GMOY002638-PA"/>
    </source>
</evidence>
<feature type="compositionally biased region" description="Low complexity" evidence="1">
    <location>
        <begin position="224"/>
        <end position="237"/>
    </location>
</feature>
<evidence type="ECO:0000256" key="1">
    <source>
        <dbReference type="SAM" id="MobiDB-lite"/>
    </source>
</evidence>